<dbReference type="AlphaFoldDB" id="A0A380SWB5"/>
<dbReference type="Proteomes" id="UP000255177">
    <property type="component" value="Unassembled WGS sequence"/>
</dbReference>
<accession>A0A380SWB5</accession>
<dbReference type="CDD" id="cd14744">
    <property type="entry name" value="PAAR_CT_2"/>
    <property type="match status" value="1"/>
</dbReference>
<feature type="region of interest" description="Disordered" evidence="1">
    <location>
        <begin position="112"/>
        <end position="141"/>
    </location>
</feature>
<reference evidence="3" key="1">
    <citation type="submission" date="2018-07" db="EMBL/GenBank/DDBJ databases">
        <authorList>
            <person name="Blom J."/>
        </authorList>
    </citation>
    <scope>NUCLEOTIDE SEQUENCE [LARGE SCALE GENOMIC DNA]</scope>
    <source>
        <strain evidence="3">CCOS 864</strain>
    </source>
</reference>
<keyword evidence="3" id="KW-1185">Reference proteome</keyword>
<evidence type="ECO:0000256" key="1">
    <source>
        <dbReference type="SAM" id="MobiDB-lite"/>
    </source>
</evidence>
<protein>
    <recommendedName>
        <fullName evidence="4">PAAR motif family protein</fullName>
    </recommendedName>
</protein>
<evidence type="ECO:0008006" key="4">
    <source>
        <dbReference type="Google" id="ProtNLM"/>
    </source>
</evidence>
<name>A0A380SWB5_9PSED</name>
<dbReference type="PROSITE" id="PS51257">
    <property type="entry name" value="PROKAR_LIPOPROTEIN"/>
    <property type="match status" value="1"/>
</dbReference>
<gene>
    <name evidence="2" type="ORF">CCOS864_01024</name>
</gene>
<proteinExistence type="predicted"/>
<dbReference type="Gene3D" id="2.60.200.60">
    <property type="match status" value="1"/>
</dbReference>
<evidence type="ECO:0000313" key="2">
    <source>
        <dbReference type="EMBL" id="SUQ61600.1"/>
    </source>
</evidence>
<sequence length="474" mass="48896">MVYRMNLNGRGAGQHGDHTTTGATCLSSQSCHLQNGVGNLRLGDATTPCPQCGQAGKIAEGYDGWTINGLPIAVDGAQIDCGCPAGSNRLVAPLEGVSSRAVPASGGFAEPARQAFSPPASTSKSAPVATANPASAMSGAPGTLEPGFHVVPRSMSGQQVLAQLGGESRYLSARLQRLNPTFAEGFKAGELFVIGDPDNGTSCTREEAQLMAAAAQVREALAPLDEEEANFMVRYQGEIAGLFSSASQSMGVGKDMLGHGLSQVENSLRALEQLHQRSFSTYGHLNSPQFFASRQQLYRQLDAQLKAAFLNKPLNLGSYDSLRRDLGISTKSLVHHWSRAGVPGEIPGYATHLEQVSRTAKYLKHGGYVGIALGGGASVLKVQEVCRAGEREECKKIRFTEAGSFSGGLAGGAAGAYLGGKTAVAVCGVAAAAGGIGLAVCGIVLVGGGSLAGGSGGGSFGEWLGDKIYEVKHD</sequence>
<dbReference type="InterPro" id="IPR008727">
    <property type="entry name" value="PAAR_motif"/>
</dbReference>
<dbReference type="EMBL" id="UIDD01000004">
    <property type="protein sequence ID" value="SUQ61600.1"/>
    <property type="molecule type" value="Genomic_DNA"/>
</dbReference>
<organism evidence="2 3">
    <name type="scientific">Pseudomonas wadenswilerensis</name>
    <dbReference type="NCBI Taxonomy" id="1785161"/>
    <lineage>
        <taxon>Bacteria</taxon>
        <taxon>Pseudomonadati</taxon>
        <taxon>Pseudomonadota</taxon>
        <taxon>Gammaproteobacteria</taxon>
        <taxon>Pseudomonadales</taxon>
        <taxon>Pseudomonadaceae</taxon>
        <taxon>Pseudomonas</taxon>
    </lineage>
</organism>
<evidence type="ECO:0000313" key="3">
    <source>
        <dbReference type="Proteomes" id="UP000255177"/>
    </source>
</evidence>
<dbReference type="Pfam" id="PF05488">
    <property type="entry name" value="PAAR_motif"/>
    <property type="match status" value="1"/>
</dbReference>